<dbReference type="GO" id="GO:0005777">
    <property type="term" value="C:peroxisome"/>
    <property type="evidence" value="ECO:0007669"/>
    <property type="project" value="InterPro"/>
</dbReference>
<feature type="compositionally biased region" description="Low complexity" evidence="1">
    <location>
        <begin position="441"/>
        <end position="455"/>
    </location>
</feature>
<protein>
    <recommendedName>
        <fullName evidence="6">NYN domain-containing protein</fullName>
    </recommendedName>
</protein>
<proteinExistence type="predicted"/>
<feature type="compositionally biased region" description="Polar residues" evidence="1">
    <location>
        <begin position="341"/>
        <end position="360"/>
    </location>
</feature>
<dbReference type="AlphaFoldDB" id="A0AAW1MJL3"/>
<accession>A0AAW1MJL3</accession>
<feature type="compositionally biased region" description="Low complexity" evidence="1">
    <location>
        <begin position="187"/>
        <end position="235"/>
    </location>
</feature>
<dbReference type="InterPro" id="IPR024768">
    <property type="entry name" value="Marf1"/>
</dbReference>
<dbReference type="EMBL" id="JBDFQZ010000002">
    <property type="protein sequence ID" value="KAK9747564.1"/>
    <property type="molecule type" value="Genomic_DNA"/>
</dbReference>
<evidence type="ECO:0000259" key="3">
    <source>
        <dbReference type="Pfam" id="PF24620"/>
    </source>
</evidence>
<sequence>MGMGGEEEGGEESRAEGEYRKAKTSVWWDIENCQVPRACDAHSIAQNITAALSKLDYGGSVSISAYGDTNRIPSSIQQALSSTGISLNHVPAGVKDASDKKILVDMLFWAVDNPAPANYLLISGDRDFANALHQLRMRRYNILLAQPVTASHALLAAAKSVWLWTTLVAGGPPLSRNDSPPRITMGSSSSNNNKYNTSTSTSTNNRYSSSNNNNNNNNNSSNSTTNVNGNGNGNYQMPVEAPPPPPPVQLPLFRPLNKLSNPAKSGLGNVKSKPVYVPKTSNPPSIINSELAPEADGVRKAPHQFFGPNHPVASAGCSSSAATLDPSSRTHSDFALNQQNHSPYLNAPARSNSTPANMVTSAPLLPRPQLPSAPAAPPFTAIGQLSLSERPSYIQHSTKHPQQPGRDTKPNPPKYPNSTNRNLPQKGPNMHMSHTQRNTLSRHSSAPAPARSSPSLPAPPVAQHGIATISPSSEYEQGLAGLVLLALDYLRNEMITPTEANISDCIRFGDPRHRNTDVNKALECAIKQSMVEIQTMGQVQLYLLKNQPRVWSCVNPMGGNPNEFPKATWDKVQNFLASSNGRSAITASVCSYEAALNLKNLCLQDIPLGQVIRILNMSIACKRWIKHRQSGWQPVVVTLKQDDTDRADT</sequence>
<dbReference type="EMBL" id="JBDFQZ010000002">
    <property type="protein sequence ID" value="KAK9747560.1"/>
    <property type="molecule type" value="Genomic_DNA"/>
</dbReference>
<feature type="domain" description="NYN" evidence="2">
    <location>
        <begin position="23"/>
        <end position="159"/>
    </location>
</feature>
<feature type="domain" description="DUF7625" evidence="3">
    <location>
        <begin position="469"/>
        <end position="560"/>
    </location>
</feature>
<feature type="region of interest" description="Disordered" evidence="1">
    <location>
        <begin position="393"/>
        <end position="464"/>
    </location>
</feature>
<name>A0AAW1MJL3_SAPOF</name>
<dbReference type="GO" id="GO:0004540">
    <property type="term" value="F:RNA nuclease activity"/>
    <property type="evidence" value="ECO:0007669"/>
    <property type="project" value="InterPro"/>
</dbReference>
<evidence type="ECO:0000259" key="2">
    <source>
        <dbReference type="Pfam" id="PF01936"/>
    </source>
</evidence>
<feature type="compositionally biased region" description="Pro residues" evidence="1">
    <location>
        <begin position="365"/>
        <end position="377"/>
    </location>
</feature>
<evidence type="ECO:0000313" key="4">
    <source>
        <dbReference type="EMBL" id="KAK9747560.1"/>
    </source>
</evidence>
<reference evidence="4 5" key="1">
    <citation type="submission" date="2024-03" db="EMBL/GenBank/DDBJ databases">
        <title>WGS assembly of Saponaria officinalis var. Norfolk2.</title>
        <authorList>
            <person name="Jenkins J."/>
            <person name="Shu S."/>
            <person name="Grimwood J."/>
            <person name="Barry K."/>
            <person name="Goodstein D."/>
            <person name="Schmutz J."/>
            <person name="Leebens-Mack J."/>
            <person name="Osbourn A."/>
        </authorList>
    </citation>
    <scope>NUCLEOTIDE SEQUENCE [LARGE SCALE GENOMIC DNA]</scope>
    <source>
        <strain evidence="5">cv. Norfolk2</strain>
        <strain evidence="4">JIC</strain>
        <tissue evidence="4">Leaf</tissue>
    </source>
</reference>
<feature type="region of interest" description="Disordered" evidence="1">
    <location>
        <begin position="263"/>
        <end position="282"/>
    </location>
</feature>
<gene>
    <name evidence="4" type="ORF">RND81_02G000700</name>
</gene>
<comment type="caution">
    <text evidence="4">The sequence shown here is derived from an EMBL/GenBank/DDBJ whole genome shotgun (WGS) entry which is preliminary data.</text>
</comment>
<feature type="region of interest" description="Disordered" evidence="1">
    <location>
        <begin position="315"/>
        <end position="334"/>
    </location>
</feature>
<dbReference type="EMBL" id="JBDFQZ010000002">
    <property type="protein sequence ID" value="KAK9747561.1"/>
    <property type="molecule type" value="Genomic_DNA"/>
</dbReference>
<dbReference type="Proteomes" id="UP001443914">
    <property type="component" value="Unassembled WGS sequence"/>
</dbReference>
<feature type="region of interest" description="Disordered" evidence="1">
    <location>
        <begin position="173"/>
        <end position="246"/>
    </location>
</feature>
<dbReference type="InterPro" id="IPR021139">
    <property type="entry name" value="NYN"/>
</dbReference>
<dbReference type="Gene3D" id="3.40.50.1010">
    <property type="entry name" value="5'-nuclease"/>
    <property type="match status" value="1"/>
</dbReference>
<organism evidence="4 5">
    <name type="scientific">Saponaria officinalis</name>
    <name type="common">Common soapwort</name>
    <name type="synonym">Lychnis saponaria</name>
    <dbReference type="NCBI Taxonomy" id="3572"/>
    <lineage>
        <taxon>Eukaryota</taxon>
        <taxon>Viridiplantae</taxon>
        <taxon>Streptophyta</taxon>
        <taxon>Embryophyta</taxon>
        <taxon>Tracheophyta</taxon>
        <taxon>Spermatophyta</taxon>
        <taxon>Magnoliopsida</taxon>
        <taxon>eudicotyledons</taxon>
        <taxon>Gunneridae</taxon>
        <taxon>Pentapetalae</taxon>
        <taxon>Caryophyllales</taxon>
        <taxon>Caryophyllaceae</taxon>
        <taxon>Caryophylleae</taxon>
        <taxon>Saponaria</taxon>
    </lineage>
</organism>
<feature type="region of interest" description="Disordered" evidence="1">
    <location>
        <begin position="341"/>
        <end position="379"/>
    </location>
</feature>
<dbReference type="GO" id="GO:0010468">
    <property type="term" value="P:regulation of gene expression"/>
    <property type="evidence" value="ECO:0007669"/>
    <property type="project" value="InterPro"/>
</dbReference>
<dbReference type="CDD" id="cd10910">
    <property type="entry name" value="PIN_limkain_b1_N_like"/>
    <property type="match status" value="1"/>
</dbReference>
<feature type="compositionally biased region" description="Polar residues" evidence="1">
    <location>
        <begin position="316"/>
        <end position="334"/>
    </location>
</feature>
<keyword evidence="5" id="KW-1185">Reference proteome</keyword>
<dbReference type="Pfam" id="PF01936">
    <property type="entry name" value="NYN"/>
    <property type="match status" value="1"/>
</dbReference>
<dbReference type="PANTHER" id="PTHR14379:SF7">
    <property type="entry name" value="ENDONUCLEASE OR GLYCOSYL HYDROLASE-RELATED"/>
    <property type="match status" value="1"/>
</dbReference>
<dbReference type="Pfam" id="PF24620">
    <property type="entry name" value="DUF7625"/>
    <property type="match status" value="1"/>
</dbReference>
<dbReference type="EMBL" id="JBDFQZ010000002">
    <property type="protein sequence ID" value="KAK9747563.1"/>
    <property type="molecule type" value="Genomic_DNA"/>
</dbReference>
<dbReference type="InterPro" id="IPR056042">
    <property type="entry name" value="DUF7625"/>
</dbReference>
<evidence type="ECO:0000256" key="1">
    <source>
        <dbReference type="SAM" id="MobiDB-lite"/>
    </source>
</evidence>
<evidence type="ECO:0000313" key="5">
    <source>
        <dbReference type="Proteomes" id="UP001443914"/>
    </source>
</evidence>
<evidence type="ECO:0008006" key="6">
    <source>
        <dbReference type="Google" id="ProtNLM"/>
    </source>
</evidence>
<dbReference type="PANTHER" id="PTHR14379">
    <property type="entry name" value="LIMKAIN B LKAP"/>
    <property type="match status" value="1"/>
</dbReference>